<reference evidence="2" key="1">
    <citation type="journal article" date="2022" name="Nat. Commun.">
        <title>Chromosome evolution and the genetic basis of agronomically important traits in greater yam.</title>
        <authorList>
            <person name="Bredeson J.V."/>
            <person name="Lyons J.B."/>
            <person name="Oniyinde I.O."/>
            <person name="Okereke N.R."/>
            <person name="Kolade O."/>
            <person name="Nnabue I."/>
            <person name="Nwadili C.O."/>
            <person name="Hribova E."/>
            <person name="Parker M."/>
            <person name="Nwogha J."/>
            <person name="Shu S."/>
            <person name="Carlson J."/>
            <person name="Kariba R."/>
            <person name="Muthemba S."/>
            <person name="Knop K."/>
            <person name="Barton G.J."/>
            <person name="Sherwood A.V."/>
            <person name="Lopez-Montes A."/>
            <person name="Asiedu R."/>
            <person name="Jamnadass R."/>
            <person name="Muchugi A."/>
            <person name="Goodstein D."/>
            <person name="Egesi C.N."/>
            <person name="Featherston J."/>
            <person name="Asfaw A."/>
            <person name="Simpson G.G."/>
            <person name="Dolezel J."/>
            <person name="Hendre P.S."/>
            <person name="Van Deynze A."/>
            <person name="Kumar P.L."/>
            <person name="Obidiegwu J.E."/>
            <person name="Bhattacharjee R."/>
            <person name="Rokhsar D.S."/>
        </authorList>
    </citation>
    <scope>NUCLEOTIDE SEQUENCE [LARGE SCALE GENOMIC DNA]</scope>
    <source>
        <strain evidence="2">cv. TDa95/00328</strain>
    </source>
</reference>
<evidence type="ECO:0000313" key="1">
    <source>
        <dbReference type="EMBL" id="KAH7655907.1"/>
    </source>
</evidence>
<accession>A0ACB7U6I0</accession>
<keyword evidence="2" id="KW-1185">Reference proteome</keyword>
<comment type="caution">
    <text evidence="1">The sequence shown here is derived from an EMBL/GenBank/DDBJ whole genome shotgun (WGS) entry which is preliminary data.</text>
</comment>
<protein>
    <submittedName>
        <fullName evidence="1">Uncharacterized protein</fullName>
    </submittedName>
</protein>
<dbReference type="EMBL" id="CM037028">
    <property type="protein sequence ID" value="KAH7655907.1"/>
    <property type="molecule type" value="Genomic_DNA"/>
</dbReference>
<sequence>MNTPSSCQLLILILVVSSMGGLTTARPMRGEWWTWPEELGLLLESLPKGPVTPSGPSGCTNNPNNNGGSCPIP</sequence>
<evidence type="ECO:0000313" key="2">
    <source>
        <dbReference type="Proteomes" id="UP000827976"/>
    </source>
</evidence>
<proteinExistence type="predicted"/>
<dbReference type="Proteomes" id="UP000827976">
    <property type="component" value="Chromosome 18"/>
</dbReference>
<name>A0ACB7U6I0_DIOAL</name>
<organism evidence="1 2">
    <name type="scientific">Dioscorea alata</name>
    <name type="common">Purple yam</name>
    <dbReference type="NCBI Taxonomy" id="55571"/>
    <lineage>
        <taxon>Eukaryota</taxon>
        <taxon>Viridiplantae</taxon>
        <taxon>Streptophyta</taxon>
        <taxon>Embryophyta</taxon>
        <taxon>Tracheophyta</taxon>
        <taxon>Spermatophyta</taxon>
        <taxon>Magnoliopsida</taxon>
        <taxon>Liliopsida</taxon>
        <taxon>Dioscoreales</taxon>
        <taxon>Dioscoreaceae</taxon>
        <taxon>Dioscorea</taxon>
    </lineage>
</organism>
<gene>
    <name evidence="1" type="ORF">IHE45_18G043900</name>
</gene>